<name>A0A225AW73_TALAT</name>
<evidence type="ECO:0000256" key="2">
    <source>
        <dbReference type="ARBA" id="ARBA00022448"/>
    </source>
</evidence>
<dbReference type="Proteomes" id="UP000214365">
    <property type="component" value="Unassembled WGS sequence"/>
</dbReference>
<evidence type="ECO:0000313" key="10">
    <source>
        <dbReference type="EMBL" id="OKL58685.1"/>
    </source>
</evidence>
<evidence type="ECO:0000259" key="9">
    <source>
        <dbReference type="PROSITE" id="PS50850"/>
    </source>
</evidence>
<evidence type="ECO:0000256" key="6">
    <source>
        <dbReference type="ARBA" id="ARBA00037968"/>
    </source>
</evidence>
<dbReference type="GO" id="GO:0016020">
    <property type="term" value="C:membrane"/>
    <property type="evidence" value="ECO:0007669"/>
    <property type="project" value="UniProtKB-SubCell"/>
</dbReference>
<feature type="domain" description="Major facilitator superfamily (MFS) profile" evidence="9">
    <location>
        <begin position="59"/>
        <end position="471"/>
    </location>
</feature>
<evidence type="ECO:0000256" key="4">
    <source>
        <dbReference type="ARBA" id="ARBA00022989"/>
    </source>
</evidence>
<dbReference type="InterPro" id="IPR036259">
    <property type="entry name" value="MFS_trans_sf"/>
</dbReference>
<dbReference type="Gene3D" id="1.20.1250.20">
    <property type="entry name" value="MFS general substrate transporter like domains"/>
    <property type="match status" value="2"/>
</dbReference>
<reference evidence="10 11" key="1">
    <citation type="submission" date="2015-06" db="EMBL/GenBank/DDBJ databases">
        <title>Talaromyces atroroseus IBT 11181 draft genome.</title>
        <authorList>
            <person name="Rasmussen K.B."/>
            <person name="Rasmussen S."/>
            <person name="Petersen B."/>
            <person name="Sicheritz-Ponten T."/>
            <person name="Mortensen U.H."/>
            <person name="Thrane U."/>
        </authorList>
    </citation>
    <scope>NUCLEOTIDE SEQUENCE [LARGE SCALE GENOMIC DNA]</scope>
    <source>
        <strain evidence="10 11">IBT 11181</strain>
    </source>
</reference>
<feature type="transmembrane region" description="Helical" evidence="8">
    <location>
        <begin position="218"/>
        <end position="237"/>
    </location>
</feature>
<dbReference type="InterPro" id="IPR020846">
    <property type="entry name" value="MFS_dom"/>
</dbReference>
<keyword evidence="3 8" id="KW-0812">Transmembrane</keyword>
<evidence type="ECO:0000256" key="7">
    <source>
        <dbReference type="SAM" id="MobiDB-lite"/>
    </source>
</evidence>
<gene>
    <name evidence="10" type="ORF">UA08_06006</name>
</gene>
<feature type="transmembrane region" description="Helical" evidence="8">
    <location>
        <begin position="156"/>
        <end position="176"/>
    </location>
</feature>
<evidence type="ECO:0000256" key="1">
    <source>
        <dbReference type="ARBA" id="ARBA00004141"/>
    </source>
</evidence>
<dbReference type="EMBL" id="LFMY01000009">
    <property type="protein sequence ID" value="OKL58685.1"/>
    <property type="molecule type" value="Genomic_DNA"/>
</dbReference>
<feature type="transmembrane region" description="Helical" evidence="8">
    <location>
        <begin position="188"/>
        <end position="206"/>
    </location>
</feature>
<evidence type="ECO:0000256" key="8">
    <source>
        <dbReference type="SAM" id="Phobius"/>
    </source>
</evidence>
<feature type="transmembrane region" description="Helical" evidence="8">
    <location>
        <begin position="444"/>
        <end position="464"/>
    </location>
</feature>
<dbReference type="PANTHER" id="PTHR43791">
    <property type="entry name" value="PERMEASE-RELATED"/>
    <property type="match status" value="1"/>
</dbReference>
<feature type="transmembrane region" description="Helical" evidence="8">
    <location>
        <begin position="412"/>
        <end position="432"/>
    </location>
</feature>
<feature type="region of interest" description="Disordered" evidence="7">
    <location>
        <begin position="1"/>
        <end position="21"/>
    </location>
</feature>
<evidence type="ECO:0000256" key="5">
    <source>
        <dbReference type="ARBA" id="ARBA00023136"/>
    </source>
</evidence>
<feature type="transmembrane region" description="Helical" evidence="8">
    <location>
        <begin position="286"/>
        <end position="311"/>
    </location>
</feature>
<feature type="transmembrane region" description="Helical" evidence="8">
    <location>
        <begin position="351"/>
        <end position="371"/>
    </location>
</feature>
<dbReference type="OrthoDB" id="6730379at2759"/>
<accession>A0A225AW73</accession>
<feature type="transmembrane region" description="Helical" evidence="8">
    <location>
        <begin position="92"/>
        <end position="110"/>
    </location>
</feature>
<keyword evidence="2" id="KW-0813">Transport</keyword>
<comment type="similarity">
    <text evidence="6">Belongs to the major facilitator superfamily. Allantoate permease family.</text>
</comment>
<dbReference type="SUPFAM" id="SSF103473">
    <property type="entry name" value="MFS general substrate transporter"/>
    <property type="match status" value="1"/>
</dbReference>
<dbReference type="Pfam" id="PF07690">
    <property type="entry name" value="MFS_1"/>
    <property type="match status" value="1"/>
</dbReference>
<organism evidence="10 11">
    <name type="scientific">Talaromyces atroroseus</name>
    <dbReference type="NCBI Taxonomy" id="1441469"/>
    <lineage>
        <taxon>Eukaryota</taxon>
        <taxon>Fungi</taxon>
        <taxon>Dikarya</taxon>
        <taxon>Ascomycota</taxon>
        <taxon>Pezizomycotina</taxon>
        <taxon>Eurotiomycetes</taxon>
        <taxon>Eurotiomycetidae</taxon>
        <taxon>Eurotiales</taxon>
        <taxon>Trichocomaceae</taxon>
        <taxon>Talaromyces</taxon>
        <taxon>Talaromyces sect. Trachyspermi</taxon>
    </lineage>
</organism>
<evidence type="ECO:0000313" key="11">
    <source>
        <dbReference type="Proteomes" id="UP000214365"/>
    </source>
</evidence>
<sequence>MSHDTRENVPSGPAPTTAHPEKVLKDTDVGATVLHGTVDELHYNSGEARRVLWKIDLFLLPMLSITYILQFLDKSCVSYAALWGMKTDAHLVGDQYSWLTTIFYLGYLASEFPSNVLFQKFDIARTCGIFITVWGVVLLCMTAANDFAGLVTARLFLGILEAGVSPCFVLLTTMFYKRSEQPLRTCIWFSMNGMANIFGALIGYGIGHIDAALPAWKFPFIIFGSVTIVWGVIFTLFTPSNPTKARWLTEKEKAIAVLRLADNETGIDTKVWKWEQVKEAFIDPRFWLIILFTLANNIPNGGVSAFAPLIVNSFGFNKFESTLLGIPSGAAQILGLWISGYLAMKVKGIRHFLMIGGLLVALIGASLIYALPDSYRVGRLLGYYLLVSFSASFVIAISLVQSNVAGRTKKTIYNSAFFVSYCVGNLIGPQLFFTREAPRYQSGFESWIVCFAVQIFLAAGMYVINLRENLRRDRLAEQNNSRGVLEDESTARIALGLSDLTDMQNLHFRYVL</sequence>
<feature type="transmembrane region" description="Helical" evidence="8">
    <location>
        <begin position="51"/>
        <end position="72"/>
    </location>
</feature>
<dbReference type="AlphaFoldDB" id="A0A225AW73"/>
<keyword evidence="5 8" id="KW-0472">Membrane</keyword>
<feature type="transmembrane region" description="Helical" evidence="8">
    <location>
        <begin position="122"/>
        <end position="144"/>
    </location>
</feature>
<comment type="subcellular location">
    <subcellularLocation>
        <location evidence="1">Membrane</location>
        <topology evidence="1">Multi-pass membrane protein</topology>
    </subcellularLocation>
</comment>
<dbReference type="GO" id="GO:0022857">
    <property type="term" value="F:transmembrane transporter activity"/>
    <property type="evidence" value="ECO:0007669"/>
    <property type="project" value="InterPro"/>
</dbReference>
<dbReference type="InterPro" id="IPR011701">
    <property type="entry name" value="MFS"/>
</dbReference>
<comment type="caution">
    <text evidence="10">The sequence shown here is derived from an EMBL/GenBank/DDBJ whole genome shotgun (WGS) entry which is preliminary data.</text>
</comment>
<keyword evidence="4 8" id="KW-1133">Transmembrane helix</keyword>
<evidence type="ECO:0000256" key="3">
    <source>
        <dbReference type="ARBA" id="ARBA00022692"/>
    </source>
</evidence>
<protein>
    <recommendedName>
        <fullName evidence="9">Major facilitator superfamily (MFS) profile domain-containing protein</fullName>
    </recommendedName>
</protein>
<feature type="transmembrane region" description="Helical" evidence="8">
    <location>
        <begin position="323"/>
        <end position="344"/>
    </location>
</feature>
<keyword evidence="11" id="KW-1185">Reference proteome</keyword>
<dbReference type="PROSITE" id="PS50850">
    <property type="entry name" value="MFS"/>
    <property type="match status" value="1"/>
</dbReference>
<dbReference type="RefSeq" id="XP_020118806.1">
    <property type="nucleotide sequence ID" value="XM_020268622.1"/>
</dbReference>
<dbReference type="STRING" id="1441469.A0A225AW73"/>
<feature type="transmembrane region" description="Helical" evidence="8">
    <location>
        <begin position="383"/>
        <end position="400"/>
    </location>
</feature>
<dbReference type="GeneID" id="31005762"/>
<dbReference type="PANTHER" id="PTHR43791:SF97">
    <property type="entry name" value="ALLANTOATE TRANSPORTER, PUTATIVE (AFU_ORTHOLOGUE AFUA_1G14700)-RELATED"/>
    <property type="match status" value="1"/>
</dbReference>
<dbReference type="FunFam" id="1.20.1250.20:FF:000064">
    <property type="entry name" value="MFS allantoate transporter"/>
    <property type="match status" value="1"/>
</dbReference>
<proteinExistence type="inferred from homology"/>